<dbReference type="GO" id="GO:0008413">
    <property type="term" value="F:8-oxo-7,8-dihydroguanosine triphosphate pyrophosphatase activity"/>
    <property type="evidence" value="ECO:0007669"/>
    <property type="project" value="TreeGrafter"/>
</dbReference>
<dbReference type="PANTHER" id="PTHR47707:SF1">
    <property type="entry name" value="NUDIX HYDROLASE FAMILY PROTEIN"/>
    <property type="match status" value="1"/>
</dbReference>
<dbReference type="SUPFAM" id="SSF55811">
    <property type="entry name" value="Nudix"/>
    <property type="match status" value="1"/>
</dbReference>
<dbReference type="PANTHER" id="PTHR47707">
    <property type="entry name" value="8-OXO-DGTP DIPHOSPHATASE"/>
    <property type="match status" value="1"/>
</dbReference>
<comment type="similarity">
    <text evidence="2">Belongs to the Nudix hydrolase family.</text>
</comment>
<evidence type="ECO:0000256" key="2">
    <source>
        <dbReference type="ARBA" id="ARBA00005582"/>
    </source>
</evidence>
<dbReference type="GO" id="GO:0035539">
    <property type="term" value="F:8-oxo-7,8-dihydrodeoxyguanosine triphosphate pyrophosphatase activity"/>
    <property type="evidence" value="ECO:0007669"/>
    <property type="project" value="UniProtKB-EC"/>
</dbReference>
<evidence type="ECO:0000256" key="7">
    <source>
        <dbReference type="ARBA" id="ARBA00022801"/>
    </source>
</evidence>
<evidence type="ECO:0000256" key="1">
    <source>
        <dbReference type="ARBA" id="ARBA00001946"/>
    </source>
</evidence>
<evidence type="ECO:0000259" key="17">
    <source>
        <dbReference type="PROSITE" id="PS51462"/>
    </source>
</evidence>
<keyword evidence="8" id="KW-0460">Magnesium</keyword>
<evidence type="ECO:0000256" key="9">
    <source>
        <dbReference type="ARBA" id="ARBA00023204"/>
    </source>
</evidence>
<accession>A0A4D6YFA8</accession>
<dbReference type="PROSITE" id="PS51462">
    <property type="entry name" value="NUDIX"/>
    <property type="match status" value="1"/>
</dbReference>
<keyword evidence="3" id="KW-0515">Mutator protein</keyword>
<keyword evidence="4" id="KW-0235">DNA replication</keyword>
<dbReference type="GO" id="GO:0044716">
    <property type="term" value="F:8-oxo-GDP phosphatase activity"/>
    <property type="evidence" value="ECO:0007669"/>
    <property type="project" value="TreeGrafter"/>
</dbReference>
<dbReference type="Gene3D" id="3.90.79.10">
    <property type="entry name" value="Nucleoside Triphosphate Pyrophosphohydrolase"/>
    <property type="match status" value="1"/>
</dbReference>
<gene>
    <name evidence="18" type="ORF">D9V75_00965</name>
</gene>
<evidence type="ECO:0000256" key="11">
    <source>
        <dbReference type="ARBA" id="ARBA00036904"/>
    </source>
</evidence>
<dbReference type="InterPro" id="IPR047127">
    <property type="entry name" value="MutT-like"/>
</dbReference>
<name>A0A4D6YFA8_9GAMM</name>
<dbReference type="InterPro" id="IPR000086">
    <property type="entry name" value="NUDIX_hydrolase_dom"/>
</dbReference>
<dbReference type="Proteomes" id="UP000298673">
    <property type="component" value="Chromosome"/>
</dbReference>
<comment type="cofactor">
    <cofactor evidence="1">
        <name>Mg(2+)</name>
        <dbReference type="ChEBI" id="CHEBI:18420"/>
    </cofactor>
</comment>
<evidence type="ECO:0000256" key="10">
    <source>
        <dbReference type="ARBA" id="ARBA00035861"/>
    </source>
</evidence>
<comment type="catalytic activity">
    <reaction evidence="10">
        <text>8-oxo-dGTP + H2O = 8-oxo-dGMP + diphosphate + H(+)</text>
        <dbReference type="Rhea" id="RHEA:31575"/>
        <dbReference type="ChEBI" id="CHEBI:15377"/>
        <dbReference type="ChEBI" id="CHEBI:15378"/>
        <dbReference type="ChEBI" id="CHEBI:33019"/>
        <dbReference type="ChEBI" id="CHEBI:63224"/>
        <dbReference type="ChEBI" id="CHEBI:77896"/>
        <dbReference type="EC" id="3.6.1.55"/>
    </reaction>
</comment>
<comment type="catalytic activity">
    <reaction evidence="11">
        <text>8-oxo-GTP + H2O = 8-oxo-GMP + diphosphate + H(+)</text>
        <dbReference type="Rhea" id="RHEA:67616"/>
        <dbReference type="ChEBI" id="CHEBI:15377"/>
        <dbReference type="ChEBI" id="CHEBI:15378"/>
        <dbReference type="ChEBI" id="CHEBI:33019"/>
        <dbReference type="ChEBI" id="CHEBI:143553"/>
        <dbReference type="ChEBI" id="CHEBI:145694"/>
    </reaction>
</comment>
<evidence type="ECO:0000256" key="6">
    <source>
        <dbReference type="ARBA" id="ARBA00022763"/>
    </source>
</evidence>
<evidence type="ECO:0000256" key="5">
    <source>
        <dbReference type="ARBA" id="ARBA00022723"/>
    </source>
</evidence>
<evidence type="ECO:0000256" key="15">
    <source>
        <dbReference type="ARBA" id="ARBA00041979"/>
    </source>
</evidence>
<evidence type="ECO:0000256" key="12">
    <source>
        <dbReference type="ARBA" id="ARBA00038905"/>
    </source>
</evidence>
<dbReference type="EMBL" id="CP034861">
    <property type="protein sequence ID" value="QCI24290.1"/>
    <property type="molecule type" value="Genomic_DNA"/>
</dbReference>
<dbReference type="GO" id="GO:0006260">
    <property type="term" value="P:DNA replication"/>
    <property type="evidence" value="ECO:0007669"/>
    <property type="project" value="UniProtKB-KW"/>
</dbReference>
<organism evidence="18 19">
    <name type="scientific">Buchnera aphidicola</name>
    <name type="common">Muscaphis stroyani</name>
    <dbReference type="NCBI Taxonomy" id="1241869"/>
    <lineage>
        <taxon>Bacteria</taxon>
        <taxon>Pseudomonadati</taxon>
        <taxon>Pseudomonadota</taxon>
        <taxon>Gammaproteobacteria</taxon>
        <taxon>Enterobacterales</taxon>
        <taxon>Erwiniaceae</taxon>
        <taxon>Buchnera</taxon>
    </lineage>
</organism>
<evidence type="ECO:0000256" key="13">
    <source>
        <dbReference type="ARBA" id="ARBA00040794"/>
    </source>
</evidence>
<keyword evidence="9" id="KW-0234">DNA repair</keyword>
<reference evidence="18 19" key="2">
    <citation type="submission" date="2019-05" db="EMBL/GenBank/DDBJ databases">
        <title>Genome evolution of the obligate endosymbiont Buchnera aphidicola.</title>
        <authorList>
            <person name="Moran N.A."/>
        </authorList>
    </citation>
    <scope>NUCLEOTIDE SEQUENCE [LARGE SCALE GENOMIC DNA]</scope>
    <source>
        <strain evidence="18 19">Mst</strain>
    </source>
</reference>
<evidence type="ECO:0000256" key="4">
    <source>
        <dbReference type="ARBA" id="ARBA00022705"/>
    </source>
</evidence>
<dbReference type="RefSeq" id="WP_158343392.1">
    <property type="nucleotide sequence ID" value="NZ_CP034861.1"/>
</dbReference>
<dbReference type="GO" id="GO:0046872">
    <property type="term" value="F:metal ion binding"/>
    <property type="evidence" value="ECO:0007669"/>
    <property type="project" value="UniProtKB-KW"/>
</dbReference>
<evidence type="ECO:0000256" key="16">
    <source>
        <dbReference type="ARBA" id="ARBA00042798"/>
    </source>
</evidence>
<dbReference type="GO" id="GO:0044715">
    <property type="term" value="F:8-oxo-dGDP phosphatase activity"/>
    <property type="evidence" value="ECO:0007669"/>
    <property type="project" value="TreeGrafter"/>
</dbReference>
<dbReference type="EC" id="3.6.1.55" evidence="12"/>
<dbReference type="GO" id="GO:0006281">
    <property type="term" value="P:DNA repair"/>
    <property type="evidence" value="ECO:0007669"/>
    <property type="project" value="UniProtKB-KW"/>
</dbReference>
<reference evidence="18 19" key="1">
    <citation type="submission" date="2018-12" db="EMBL/GenBank/DDBJ databases">
        <authorList>
            <person name="Chong R.A."/>
        </authorList>
    </citation>
    <scope>NUCLEOTIDE SEQUENCE [LARGE SCALE GENOMIC DNA]</scope>
    <source>
        <strain evidence="18 19">Mst</strain>
    </source>
</reference>
<dbReference type="InterPro" id="IPR020084">
    <property type="entry name" value="NUDIX_hydrolase_CS"/>
</dbReference>
<evidence type="ECO:0000256" key="3">
    <source>
        <dbReference type="ARBA" id="ARBA00022457"/>
    </source>
</evidence>
<protein>
    <recommendedName>
        <fullName evidence="13">8-oxo-dGTP diphosphatase</fullName>
        <ecNumber evidence="12">3.6.1.55</ecNumber>
    </recommendedName>
    <alternativeName>
        <fullName evidence="16">7,8-dihydro-8-oxoguanine-triphosphatase</fullName>
    </alternativeName>
    <alternativeName>
        <fullName evidence="15">Mutator protein MutT</fullName>
    </alternativeName>
    <alternativeName>
        <fullName evidence="14">dGTP pyrophosphohydrolase</fullName>
    </alternativeName>
</protein>
<dbReference type="OrthoDB" id="9810648at2"/>
<dbReference type="Pfam" id="PF00293">
    <property type="entry name" value="NUDIX"/>
    <property type="match status" value="1"/>
</dbReference>
<keyword evidence="5" id="KW-0479">Metal-binding</keyword>
<evidence type="ECO:0000313" key="19">
    <source>
        <dbReference type="Proteomes" id="UP000298673"/>
    </source>
</evidence>
<dbReference type="InterPro" id="IPR015797">
    <property type="entry name" value="NUDIX_hydrolase-like_dom_sf"/>
</dbReference>
<keyword evidence="6" id="KW-0227">DNA damage</keyword>
<dbReference type="PROSITE" id="PS00893">
    <property type="entry name" value="NUDIX_BOX"/>
    <property type="match status" value="1"/>
</dbReference>
<evidence type="ECO:0000256" key="14">
    <source>
        <dbReference type="ARBA" id="ARBA00041592"/>
    </source>
</evidence>
<sequence>MNHVQVAIGIIIKNNKVYITQGQNKDKMWEFPGGKVKKNENIIHGLKRELIEEVGIKIIKFKFLKYIEFNKKSTQLRLNFFLIQKWKGNPYSRERFLYKWISFYDLKFINFLPANFDIINLINEHKNIYVNY</sequence>
<dbReference type="AlphaFoldDB" id="A0A4D6YFA8"/>
<evidence type="ECO:0000256" key="8">
    <source>
        <dbReference type="ARBA" id="ARBA00022842"/>
    </source>
</evidence>
<evidence type="ECO:0000313" key="18">
    <source>
        <dbReference type="EMBL" id="QCI24290.1"/>
    </source>
</evidence>
<feature type="domain" description="Nudix hydrolase" evidence="17">
    <location>
        <begin position="1"/>
        <end position="126"/>
    </location>
</feature>
<proteinExistence type="inferred from homology"/>
<keyword evidence="7" id="KW-0378">Hydrolase</keyword>